<dbReference type="PANTHER" id="PTHR11098:SF1">
    <property type="entry name" value="NICOTINATE PHOSPHORIBOSYLTRANSFERASE"/>
    <property type="match status" value="1"/>
</dbReference>
<evidence type="ECO:0000313" key="11">
    <source>
        <dbReference type="EMBL" id="KAL0922826.1"/>
    </source>
</evidence>
<evidence type="ECO:0000256" key="5">
    <source>
        <dbReference type="ARBA" id="ARBA00022598"/>
    </source>
</evidence>
<protein>
    <recommendedName>
        <fullName evidence="3">nicotinate phosphoribosyltransferase</fullName>
        <ecNumber evidence="3">6.3.4.21</ecNumber>
    </recommendedName>
</protein>
<dbReference type="Gene3D" id="3.20.20.70">
    <property type="entry name" value="Aldolase class I"/>
    <property type="match status" value="1"/>
</dbReference>
<dbReference type="InterPro" id="IPR007229">
    <property type="entry name" value="Nic_PRibTrfase-Fam"/>
</dbReference>
<comment type="similarity">
    <text evidence="2">Belongs to the NAPRTase family.</text>
</comment>
<feature type="transmembrane region" description="Helical" evidence="8">
    <location>
        <begin position="275"/>
        <end position="296"/>
    </location>
</feature>
<dbReference type="AlphaFoldDB" id="A0ABD0VJF0"/>
<comment type="pathway">
    <text evidence="1">Cofactor biosynthesis; NAD(+) biosynthesis; nicotinate D-ribonucleotide from nicotinate: step 1/1.</text>
</comment>
<evidence type="ECO:0000256" key="6">
    <source>
        <dbReference type="ARBA" id="ARBA00022642"/>
    </source>
</evidence>
<sequence length="301" mass="34542">MESFHVLGVLGKAVGWEVFAAAWKGAREFDRYKATGIRLDSGDLAYLSIESRKYFRVIEKEFCVPGFGNLLITASNDLNEETIDALNKQGHEVDAFGIGTYLVTCYSQAALGCVFKLVEINGQPRIKLSEDVSKVTIPCKKRCYRLYGREGYALLDLMTGENEAPPKEGERILCRHPFSESKRAYVVPHRVEELLKCYWSGASYFSFLCLILKLAELFYHLIVLYNLFPELDAPYPKFSSLYNTKSVEGHHKKRDPFLIGWQKIMFTNPFHSVQILTNSFCLFGITLHVIYTFFILEYSQW</sequence>
<evidence type="ECO:0000256" key="7">
    <source>
        <dbReference type="ARBA" id="ARBA00048668"/>
    </source>
</evidence>
<dbReference type="EMBL" id="JANQDX010000006">
    <property type="protein sequence ID" value="KAL0922826.1"/>
    <property type="molecule type" value="Genomic_DNA"/>
</dbReference>
<accession>A0ABD0VJF0</accession>
<keyword evidence="5" id="KW-0436">Ligase</keyword>
<dbReference type="PANTHER" id="PTHR11098">
    <property type="entry name" value="NICOTINATE PHOSPHORIBOSYLTRANSFERASE"/>
    <property type="match status" value="1"/>
</dbReference>
<dbReference type="Pfam" id="PF17956">
    <property type="entry name" value="NAPRTase_C"/>
    <property type="match status" value="1"/>
</dbReference>
<evidence type="ECO:0000256" key="4">
    <source>
        <dbReference type="ARBA" id="ARBA00022553"/>
    </source>
</evidence>
<keyword evidence="8" id="KW-0812">Transmembrane</keyword>
<evidence type="ECO:0000256" key="8">
    <source>
        <dbReference type="SAM" id="Phobius"/>
    </source>
</evidence>
<comment type="catalytic activity">
    <reaction evidence="7">
        <text>5-phospho-alpha-D-ribose 1-diphosphate + nicotinate + ATP + H2O = nicotinate beta-D-ribonucleotide + ADP + phosphate + diphosphate</text>
        <dbReference type="Rhea" id="RHEA:36163"/>
        <dbReference type="ChEBI" id="CHEBI:15377"/>
        <dbReference type="ChEBI" id="CHEBI:30616"/>
        <dbReference type="ChEBI" id="CHEBI:32544"/>
        <dbReference type="ChEBI" id="CHEBI:33019"/>
        <dbReference type="ChEBI" id="CHEBI:43474"/>
        <dbReference type="ChEBI" id="CHEBI:57502"/>
        <dbReference type="ChEBI" id="CHEBI:58017"/>
        <dbReference type="ChEBI" id="CHEBI:456216"/>
        <dbReference type="EC" id="6.3.4.21"/>
    </reaction>
</comment>
<dbReference type="InterPro" id="IPR041619">
    <property type="entry name" value="NAPRTase_C"/>
</dbReference>
<name>A0ABD0VJF0_DENTH</name>
<comment type="caution">
    <text evidence="11">The sequence shown here is derived from an EMBL/GenBank/DDBJ whole genome shotgun (WGS) entry which is preliminary data.</text>
</comment>
<evidence type="ECO:0000256" key="2">
    <source>
        <dbReference type="ARBA" id="ARBA00010897"/>
    </source>
</evidence>
<proteinExistence type="inferred from homology"/>
<evidence type="ECO:0000259" key="9">
    <source>
        <dbReference type="Pfam" id="PF04095"/>
    </source>
</evidence>
<dbReference type="EC" id="6.3.4.21" evidence="3"/>
<keyword evidence="4" id="KW-0597">Phosphoprotein</keyword>
<dbReference type="InterPro" id="IPR013785">
    <property type="entry name" value="Aldolase_TIM"/>
</dbReference>
<dbReference type="Gene3D" id="3.20.140.10">
    <property type="entry name" value="nicotinate phosphoribosyltransferase"/>
    <property type="match status" value="1"/>
</dbReference>
<gene>
    <name evidence="11" type="ORF">M5K25_006850</name>
</gene>
<dbReference type="Proteomes" id="UP001552299">
    <property type="component" value="Unassembled WGS sequence"/>
</dbReference>
<dbReference type="SUPFAM" id="SSF51690">
    <property type="entry name" value="Nicotinate/Quinolinate PRTase C-terminal domain-like"/>
    <property type="match status" value="1"/>
</dbReference>
<dbReference type="FunFam" id="3.20.140.10:FF:000006">
    <property type="entry name" value="Nicotinate phosphoribosyltransferase"/>
    <property type="match status" value="1"/>
</dbReference>
<organism evidence="11 12">
    <name type="scientific">Dendrobium thyrsiflorum</name>
    <name type="common">Pinecone-like raceme dendrobium</name>
    <name type="synonym">Orchid</name>
    <dbReference type="NCBI Taxonomy" id="117978"/>
    <lineage>
        <taxon>Eukaryota</taxon>
        <taxon>Viridiplantae</taxon>
        <taxon>Streptophyta</taxon>
        <taxon>Embryophyta</taxon>
        <taxon>Tracheophyta</taxon>
        <taxon>Spermatophyta</taxon>
        <taxon>Magnoliopsida</taxon>
        <taxon>Liliopsida</taxon>
        <taxon>Asparagales</taxon>
        <taxon>Orchidaceae</taxon>
        <taxon>Epidendroideae</taxon>
        <taxon>Malaxideae</taxon>
        <taxon>Dendrobiinae</taxon>
        <taxon>Dendrobium</taxon>
    </lineage>
</organism>
<keyword evidence="8" id="KW-1133">Transmembrane helix</keyword>
<feature type="domain" description="Nicotinate phosphoribosyltransferase C-terminal" evidence="10">
    <location>
        <begin position="140"/>
        <end position="201"/>
    </location>
</feature>
<dbReference type="GO" id="GO:0019363">
    <property type="term" value="P:pyridine nucleotide biosynthetic process"/>
    <property type="evidence" value="ECO:0007669"/>
    <property type="project" value="UniProtKB-KW"/>
</dbReference>
<reference evidence="11 12" key="1">
    <citation type="journal article" date="2024" name="Plant Biotechnol. J.">
        <title>Dendrobium thyrsiflorum genome and its molecular insights into genes involved in important horticultural traits.</title>
        <authorList>
            <person name="Chen B."/>
            <person name="Wang J.Y."/>
            <person name="Zheng P.J."/>
            <person name="Li K.L."/>
            <person name="Liang Y.M."/>
            <person name="Chen X.F."/>
            <person name="Zhang C."/>
            <person name="Zhao X."/>
            <person name="He X."/>
            <person name="Zhang G.Q."/>
            <person name="Liu Z.J."/>
            <person name="Xu Q."/>
        </authorList>
    </citation>
    <scope>NUCLEOTIDE SEQUENCE [LARGE SCALE GENOMIC DNA]</scope>
    <source>
        <strain evidence="11">GZMU011</strain>
    </source>
</reference>
<keyword evidence="8" id="KW-0472">Membrane</keyword>
<evidence type="ECO:0000259" key="10">
    <source>
        <dbReference type="Pfam" id="PF17956"/>
    </source>
</evidence>
<evidence type="ECO:0000313" key="12">
    <source>
        <dbReference type="Proteomes" id="UP001552299"/>
    </source>
</evidence>
<dbReference type="GO" id="GO:0004516">
    <property type="term" value="F:nicotinate phosphoribosyltransferase activity"/>
    <property type="evidence" value="ECO:0007669"/>
    <property type="project" value="UniProtKB-EC"/>
</dbReference>
<dbReference type="InterPro" id="IPR036068">
    <property type="entry name" value="Nicotinate_pribotase-like_C"/>
</dbReference>
<evidence type="ECO:0000256" key="1">
    <source>
        <dbReference type="ARBA" id="ARBA00004952"/>
    </source>
</evidence>
<feature type="domain" description="Nicotinate/nicotinamide phosphoribosyltransferase" evidence="9">
    <location>
        <begin position="35"/>
        <end position="136"/>
    </location>
</feature>
<evidence type="ECO:0000256" key="3">
    <source>
        <dbReference type="ARBA" id="ARBA00013236"/>
    </source>
</evidence>
<keyword evidence="12" id="KW-1185">Reference proteome</keyword>
<dbReference type="Pfam" id="PF04095">
    <property type="entry name" value="NAPRTase"/>
    <property type="match status" value="1"/>
</dbReference>
<dbReference type="InterPro" id="IPR041525">
    <property type="entry name" value="N/Namide_PRibTrfase"/>
</dbReference>
<keyword evidence="6" id="KW-0662">Pyridine nucleotide biosynthesis</keyword>